<dbReference type="AlphaFoldDB" id="A0AAW1PT54"/>
<evidence type="ECO:0000313" key="3">
    <source>
        <dbReference type="Proteomes" id="UP001465755"/>
    </source>
</evidence>
<feature type="domain" description="F-box" evidence="1">
    <location>
        <begin position="22"/>
        <end position="69"/>
    </location>
</feature>
<comment type="caution">
    <text evidence="2">The sequence shown here is derived from an EMBL/GenBank/DDBJ whole genome shotgun (WGS) entry which is preliminary data.</text>
</comment>
<keyword evidence="3" id="KW-1185">Reference proteome</keyword>
<dbReference type="EMBL" id="JALJOQ010000011">
    <property type="protein sequence ID" value="KAK9811122.1"/>
    <property type="molecule type" value="Genomic_DNA"/>
</dbReference>
<dbReference type="Proteomes" id="UP001465755">
    <property type="component" value="Unassembled WGS sequence"/>
</dbReference>
<evidence type="ECO:0000313" key="2">
    <source>
        <dbReference type="EMBL" id="KAK9811122.1"/>
    </source>
</evidence>
<dbReference type="Gene3D" id="2.60.120.260">
    <property type="entry name" value="Galactose-binding domain-like"/>
    <property type="match status" value="1"/>
</dbReference>
<proteinExistence type="predicted"/>
<dbReference type="SUPFAM" id="SSF81383">
    <property type="entry name" value="F-box domain"/>
    <property type="match status" value="1"/>
</dbReference>
<reference evidence="2 3" key="1">
    <citation type="journal article" date="2024" name="Nat. Commun.">
        <title>Phylogenomics reveals the evolutionary origins of lichenization in chlorophyte algae.</title>
        <authorList>
            <person name="Puginier C."/>
            <person name="Libourel C."/>
            <person name="Otte J."/>
            <person name="Skaloud P."/>
            <person name="Haon M."/>
            <person name="Grisel S."/>
            <person name="Petersen M."/>
            <person name="Berrin J.G."/>
            <person name="Delaux P.M."/>
            <person name="Dal Grande F."/>
            <person name="Keller J."/>
        </authorList>
    </citation>
    <scope>NUCLEOTIDE SEQUENCE [LARGE SCALE GENOMIC DNA]</scope>
    <source>
        <strain evidence="2 3">SAG 2036</strain>
    </source>
</reference>
<dbReference type="SMART" id="SM00256">
    <property type="entry name" value="FBOX"/>
    <property type="match status" value="1"/>
</dbReference>
<gene>
    <name evidence="2" type="ORF">WJX73_004130</name>
</gene>
<evidence type="ECO:0000259" key="1">
    <source>
        <dbReference type="PROSITE" id="PS50181"/>
    </source>
</evidence>
<dbReference type="Pfam" id="PF12937">
    <property type="entry name" value="F-box-like"/>
    <property type="match status" value="1"/>
</dbReference>
<organism evidence="2 3">
    <name type="scientific">Symbiochloris irregularis</name>
    <dbReference type="NCBI Taxonomy" id="706552"/>
    <lineage>
        <taxon>Eukaryota</taxon>
        <taxon>Viridiplantae</taxon>
        <taxon>Chlorophyta</taxon>
        <taxon>core chlorophytes</taxon>
        <taxon>Trebouxiophyceae</taxon>
        <taxon>Trebouxiales</taxon>
        <taxon>Trebouxiaceae</taxon>
        <taxon>Symbiochloris</taxon>
    </lineage>
</organism>
<name>A0AAW1PT54_9CHLO</name>
<dbReference type="InterPro" id="IPR001810">
    <property type="entry name" value="F-box_dom"/>
</dbReference>
<dbReference type="Gene3D" id="1.20.1280.50">
    <property type="match status" value="1"/>
</dbReference>
<dbReference type="PROSITE" id="PS50181">
    <property type="entry name" value="FBOX"/>
    <property type="match status" value="1"/>
</dbReference>
<sequence>MKASDSLSKLASLFKKAGSTRTCPEIELPEDVWCLIFAHLEAHELMSQVALVCKSWLHLATSKEVWRSKLPSSLCLPEAALPSKACCQLHAPCWPCCWAAYCRSNMLHDPDWRDCLLTSAALTSGYWELLLTSGSCMAREEEPRGISKPAPWLVGASKWAAKLRNITAAPQPSPVCMAMAHDWGGLVQIVDLLGELAQHGFTGPEAEAFLDSSPRLSLSVWCGARYDCKATARVKLLLCSNAELHSIAAGGAEGRAEQILISWTLGTVLCT</sequence>
<protein>
    <recommendedName>
        <fullName evidence="1">F-box domain-containing protein</fullName>
    </recommendedName>
</protein>
<accession>A0AAW1PT54</accession>
<dbReference type="InterPro" id="IPR036047">
    <property type="entry name" value="F-box-like_dom_sf"/>
</dbReference>